<evidence type="ECO:0000313" key="3">
    <source>
        <dbReference type="EMBL" id="SMP41642.1"/>
    </source>
</evidence>
<evidence type="ECO:0000259" key="1">
    <source>
        <dbReference type="Pfam" id="PF00534"/>
    </source>
</evidence>
<dbReference type="SUPFAM" id="SSF53756">
    <property type="entry name" value="UDP-Glycosyltransferase/glycogen phosphorylase"/>
    <property type="match status" value="1"/>
</dbReference>
<gene>
    <name evidence="3" type="ORF">SAMN06296020_101533</name>
</gene>
<dbReference type="PANTHER" id="PTHR45947:SF3">
    <property type="entry name" value="SULFOQUINOVOSYL TRANSFERASE SQD2"/>
    <property type="match status" value="1"/>
</dbReference>
<feature type="domain" description="Glycosyl transferase family 1" evidence="1">
    <location>
        <begin position="185"/>
        <end position="345"/>
    </location>
</feature>
<name>A0AA45WTJ9_9CLOT</name>
<dbReference type="Pfam" id="PF00534">
    <property type="entry name" value="Glycos_transf_1"/>
    <property type="match status" value="1"/>
</dbReference>
<dbReference type="Gene3D" id="3.40.50.2000">
    <property type="entry name" value="Glycogen Phosphorylase B"/>
    <property type="match status" value="2"/>
</dbReference>
<dbReference type="InterPro" id="IPR001296">
    <property type="entry name" value="Glyco_trans_1"/>
</dbReference>
<dbReference type="GO" id="GO:0016758">
    <property type="term" value="F:hexosyltransferase activity"/>
    <property type="evidence" value="ECO:0007669"/>
    <property type="project" value="TreeGrafter"/>
</dbReference>
<dbReference type="EMBL" id="FXUF01000001">
    <property type="protein sequence ID" value="SMP41642.1"/>
    <property type="molecule type" value="Genomic_DNA"/>
</dbReference>
<dbReference type="AlphaFoldDB" id="A0AA45WTJ9"/>
<proteinExistence type="predicted"/>
<feature type="domain" description="Glycosyltransferase subfamily 4-like N-terminal" evidence="2">
    <location>
        <begin position="14"/>
        <end position="177"/>
    </location>
</feature>
<comment type="caution">
    <text evidence="3">The sequence shown here is derived from an EMBL/GenBank/DDBJ whole genome shotgun (WGS) entry which is preliminary data.</text>
</comment>
<evidence type="ECO:0000313" key="4">
    <source>
        <dbReference type="Proteomes" id="UP001158066"/>
    </source>
</evidence>
<evidence type="ECO:0000259" key="2">
    <source>
        <dbReference type="Pfam" id="PF13439"/>
    </source>
</evidence>
<dbReference type="Pfam" id="PF13439">
    <property type="entry name" value="Glyco_transf_4"/>
    <property type="match status" value="1"/>
</dbReference>
<dbReference type="RefSeq" id="WP_283407869.1">
    <property type="nucleotide sequence ID" value="NZ_FXUF01000001.1"/>
</dbReference>
<keyword evidence="4" id="KW-1185">Reference proteome</keyword>
<reference evidence="3" key="1">
    <citation type="submission" date="2017-05" db="EMBL/GenBank/DDBJ databases">
        <authorList>
            <person name="Varghese N."/>
            <person name="Submissions S."/>
        </authorList>
    </citation>
    <scope>NUCLEOTIDE SEQUENCE</scope>
    <source>
        <strain evidence="3">Su22</strain>
    </source>
</reference>
<protein>
    <submittedName>
        <fullName evidence="3">Glycosyltransferase involved in cell wall bisynthesis</fullName>
    </submittedName>
</protein>
<organism evidence="3 4">
    <name type="scientific">Anoxynatronum buryatiense</name>
    <dbReference type="NCBI Taxonomy" id="489973"/>
    <lineage>
        <taxon>Bacteria</taxon>
        <taxon>Bacillati</taxon>
        <taxon>Bacillota</taxon>
        <taxon>Clostridia</taxon>
        <taxon>Eubacteriales</taxon>
        <taxon>Clostridiaceae</taxon>
        <taxon>Anoxynatronum</taxon>
    </lineage>
</organism>
<accession>A0AA45WTJ9</accession>
<sequence>MRIAIFTDTFTPQINGVTNTLNQLIRQLESRGIEHKIFAPKYDHEADHQEERFYSLKLFLYPECRLALPNIFRIHDSLSKFKPDLIHSFTEFNMGITGLRYGKKHGIPTLSSYTTNFTQYADYYKMSMLKQPIWEYMRWFHNQNELTLCATDEARKLLHRNGIHRTAIFSRGIDTNRFKPIQRSEELRRSLGVDGQKVFLYVGRVSFEKDMDILCKSSRQLQSLYGDKVAFIVTGDGPYLEKCRQLMPGNTVFTGFKMGDELARLYASSDVFVCPSSTETFGNVVLEAMASGLPVIGADAGGVRNLIKDGQNGLTFKARDEEDLTRCMTRLMENESLINHLIKNGLSFCRSRSWKTIVDGLVQQYQYVVENDASSKSAKSSQSA</sequence>
<dbReference type="PANTHER" id="PTHR45947">
    <property type="entry name" value="SULFOQUINOVOSYL TRANSFERASE SQD2"/>
    <property type="match status" value="1"/>
</dbReference>
<dbReference type="InterPro" id="IPR050194">
    <property type="entry name" value="Glycosyltransferase_grp1"/>
</dbReference>
<dbReference type="InterPro" id="IPR028098">
    <property type="entry name" value="Glyco_trans_4-like_N"/>
</dbReference>
<dbReference type="CDD" id="cd03814">
    <property type="entry name" value="GT4-like"/>
    <property type="match status" value="1"/>
</dbReference>
<dbReference type="Proteomes" id="UP001158066">
    <property type="component" value="Unassembled WGS sequence"/>
</dbReference>